<dbReference type="AlphaFoldDB" id="A0A8H3U8Y3"/>
<dbReference type="GO" id="GO:0004190">
    <property type="term" value="F:aspartic-type endopeptidase activity"/>
    <property type="evidence" value="ECO:0007669"/>
    <property type="project" value="UniProtKB-KW"/>
</dbReference>
<evidence type="ECO:0000256" key="3">
    <source>
        <dbReference type="PIRSR" id="PIRSR601461-1"/>
    </source>
</evidence>
<keyword evidence="4" id="KW-1015">Disulfide bond</keyword>
<feature type="chain" id="PRO_5034533485" description="Peptidase A1 domain-containing protein" evidence="6">
    <location>
        <begin position="20"/>
        <end position="408"/>
    </location>
</feature>
<evidence type="ECO:0000313" key="9">
    <source>
        <dbReference type="Proteomes" id="UP000447873"/>
    </source>
</evidence>
<organism evidence="8 9">
    <name type="scientific">Venturia inaequalis</name>
    <name type="common">Apple scab fungus</name>
    <dbReference type="NCBI Taxonomy" id="5025"/>
    <lineage>
        <taxon>Eukaryota</taxon>
        <taxon>Fungi</taxon>
        <taxon>Dikarya</taxon>
        <taxon>Ascomycota</taxon>
        <taxon>Pezizomycotina</taxon>
        <taxon>Dothideomycetes</taxon>
        <taxon>Pleosporomycetidae</taxon>
        <taxon>Venturiales</taxon>
        <taxon>Venturiaceae</taxon>
        <taxon>Venturia</taxon>
    </lineage>
</organism>
<feature type="signal peptide" evidence="6">
    <location>
        <begin position="1"/>
        <end position="19"/>
    </location>
</feature>
<dbReference type="InterPro" id="IPR001969">
    <property type="entry name" value="Aspartic_peptidase_AS"/>
</dbReference>
<dbReference type="PROSITE" id="PS00141">
    <property type="entry name" value="ASP_PROTEASE"/>
    <property type="match status" value="1"/>
</dbReference>
<evidence type="ECO:0000256" key="4">
    <source>
        <dbReference type="PIRSR" id="PIRSR601461-2"/>
    </source>
</evidence>
<dbReference type="PROSITE" id="PS51767">
    <property type="entry name" value="PEPTIDASE_A1"/>
    <property type="match status" value="1"/>
</dbReference>
<dbReference type="Pfam" id="PF00026">
    <property type="entry name" value="Asp"/>
    <property type="match status" value="1"/>
</dbReference>
<evidence type="ECO:0000256" key="2">
    <source>
        <dbReference type="ARBA" id="ARBA00022750"/>
    </source>
</evidence>
<comment type="similarity">
    <text evidence="1 5">Belongs to the peptidase A1 family.</text>
</comment>
<feature type="disulfide bond" evidence="4">
    <location>
        <begin position="95"/>
        <end position="101"/>
    </location>
</feature>
<accession>A0A8H3U8Y3</accession>
<dbReference type="InterPro" id="IPR001461">
    <property type="entry name" value="Aspartic_peptidase_A1"/>
</dbReference>
<feature type="domain" description="Peptidase A1" evidence="7">
    <location>
        <begin position="64"/>
        <end position="401"/>
    </location>
</feature>
<dbReference type="GO" id="GO:0006508">
    <property type="term" value="P:proteolysis"/>
    <property type="evidence" value="ECO:0007669"/>
    <property type="project" value="UniProtKB-KW"/>
</dbReference>
<evidence type="ECO:0000313" key="8">
    <source>
        <dbReference type="EMBL" id="KAE9965525.1"/>
    </source>
</evidence>
<dbReference type="SUPFAM" id="SSF50630">
    <property type="entry name" value="Acid proteases"/>
    <property type="match status" value="1"/>
</dbReference>
<evidence type="ECO:0000256" key="6">
    <source>
        <dbReference type="SAM" id="SignalP"/>
    </source>
</evidence>
<reference evidence="8 9" key="1">
    <citation type="submission" date="2018-12" db="EMBL/GenBank/DDBJ databases">
        <title>Venturia inaequalis Genome Resource.</title>
        <authorList>
            <person name="Lichtner F.J."/>
        </authorList>
    </citation>
    <scope>NUCLEOTIDE SEQUENCE [LARGE SCALE GENOMIC DNA]</scope>
    <source>
        <strain evidence="8 9">120213</strain>
    </source>
</reference>
<proteinExistence type="inferred from homology"/>
<dbReference type="Proteomes" id="UP000447873">
    <property type="component" value="Unassembled WGS sequence"/>
</dbReference>
<dbReference type="Gene3D" id="2.40.70.10">
    <property type="entry name" value="Acid Proteases"/>
    <property type="match status" value="2"/>
</dbReference>
<name>A0A8H3U8Y3_VENIN</name>
<gene>
    <name evidence="8" type="ORF">EG328_009594</name>
</gene>
<keyword evidence="5" id="KW-0645">Protease</keyword>
<dbReference type="PANTHER" id="PTHR47966">
    <property type="entry name" value="BETA-SITE APP-CLEAVING ENZYME, ISOFORM A-RELATED"/>
    <property type="match status" value="1"/>
</dbReference>
<keyword evidence="6" id="KW-0732">Signal</keyword>
<keyword evidence="5" id="KW-0378">Hydrolase</keyword>
<dbReference type="InterPro" id="IPR021109">
    <property type="entry name" value="Peptidase_aspartic_dom_sf"/>
</dbReference>
<dbReference type="PANTHER" id="PTHR47966:SF51">
    <property type="entry name" value="BETA-SITE APP-CLEAVING ENZYME, ISOFORM A-RELATED"/>
    <property type="match status" value="1"/>
</dbReference>
<comment type="caution">
    <text evidence="8">The sequence shown here is derived from an EMBL/GenBank/DDBJ whole genome shotgun (WGS) entry which is preliminary data.</text>
</comment>
<dbReference type="InterPro" id="IPR034164">
    <property type="entry name" value="Pepsin-like_dom"/>
</dbReference>
<dbReference type="PRINTS" id="PR00792">
    <property type="entry name" value="PEPSIN"/>
</dbReference>
<evidence type="ECO:0000256" key="5">
    <source>
        <dbReference type="RuleBase" id="RU000454"/>
    </source>
</evidence>
<sequence length="408" mass="43338">MRLLLLPYCTLACLGLSSAQNIGSDGEVHTIELSARQGNFVQRRLQRRDDLPLSNYFLGTDLQWYGSIQVGTPPQNLTVVFDTGSPDIIFQSDECTAAKGCTTPNKFNTTKSTTYVASGKAWPEPLVFGTGVGVGVGSAASPQCNGVISQDTVSIAGLTVPKQPVGLITSQSPELFGKDTVFNGLFGLAPKGGFRSGNSFLQALVAQKKIPKKMFGLYLSPKKVGNAELSLGGINQARTKGDITYIPVNTSDMAWSIRFKNVAVNGKLTDIKSQMAIADSGTSNMIAPRGDIDKMHALISPKIKLIDASGAYGIPCAELPGINASITIGLGDGLFTIPSQELSVGPFEEAPKTGEYAGQKGICQTLFNSASVGVPYWVIGGSLLKYYYTVWDMEAARMGWAKTVQSPA</sequence>
<dbReference type="CDD" id="cd05471">
    <property type="entry name" value="pepsin_like"/>
    <property type="match status" value="1"/>
</dbReference>
<dbReference type="EMBL" id="WNWS01000585">
    <property type="protein sequence ID" value="KAE9965525.1"/>
    <property type="molecule type" value="Genomic_DNA"/>
</dbReference>
<feature type="active site" evidence="3">
    <location>
        <position position="279"/>
    </location>
</feature>
<evidence type="ECO:0000256" key="1">
    <source>
        <dbReference type="ARBA" id="ARBA00007447"/>
    </source>
</evidence>
<evidence type="ECO:0000259" key="7">
    <source>
        <dbReference type="PROSITE" id="PS51767"/>
    </source>
</evidence>
<feature type="active site" evidence="3">
    <location>
        <position position="82"/>
    </location>
</feature>
<dbReference type="InterPro" id="IPR033121">
    <property type="entry name" value="PEPTIDASE_A1"/>
</dbReference>
<keyword evidence="2 5" id="KW-0064">Aspartyl protease</keyword>
<protein>
    <recommendedName>
        <fullName evidence="7">Peptidase A1 domain-containing protein</fullName>
    </recommendedName>
</protein>